<keyword evidence="8 12" id="KW-0406">Ion transport</keyword>
<reference evidence="14 15" key="1">
    <citation type="submission" date="2024-05" db="EMBL/GenBank/DDBJ databases">
        <title>Culex pipiens pipiens assembly and annotation.</title>
        <authorList>
            <person name="Alout H."/>
            <person name="Durand T."/>
        </authorList>
    </citation>
    <scope>NUCLEOTIDE SEQUENCE [LARGE SCALE GENOMIC DNA]</scope>
    <source>
        <strain evidence="14">HA-2024</strain>
        <tissue evidence="14">Whole body</tissue>
    </source>
</reference>
<comment type="similarity">
    <text evidence="2 12">Belongs to the amiloride-sensitive sodium channel (TC 1.A.6) family.</text>
</comment>
<keyword evidence="5 12" id="KW-0812">Transmembrane</keyword>
<proteinExistence type="inferred from homology"/>
<accession>A0ABD1CC33</accession>
<evidence type="ECO:0000256" key="11">
    <source>
        <dbReference type="ARBA" id="ARBA00023303"/>
    </source>
</evidence>
<name>A0ABD1CC33_CULPP</name>
<dbReference type="Pfam" id="PF00858">
    <property type="entry name" value="ASC"/>
    <property type="match status" value="1"/>
</dbReference>
<dbReference type="InterPro" id="IPR018908">
    <property type="entry name" value="TMEM234"/>
</dbReference>
<feature type="transmembrane region" description="Helical" evidence="13">
    <location>
        <begin position="94"/>
        <end position="114"/>
    </location>
</feature>
<evidence type="ECO:0000256" key="6">
    <source>
        <dbReference type="ARBA" id="ARBA00022989"/>
    </source>
</evidence>
<evidence type="ECO:0000256" key="5">
    <source>
        <dbReference type="ARBA" id="ARBA00022692"/>
    </source>
</evidence>
<evidence type="ECO:0000256" key="3">
    <source>
        <dbReference type="ARBA" id="ARBA00022448"/>
    </source>
</evidence>
<evidence type="ECO:0000313" key="15">
    <source>
        <dbReference type="Proteomes" id="UP001562425"/>
    </source>
</evidence>
<keyword evidence="10 12" id="KW-0739">Sodium transport</keyword>
<evidence type="ECO:0000256" key="2">
    <source>
        <dbReference type="ARBA" id="ARBA00007193"/>
    </source>
</evidence>
<keyword evidence="3 12" id="KW-0813">Transport</keyword>
<keyword evidence="15" id="KW-1185">Reference proteome</keyword>
<dbReference type="Pfam" id="PF10639">
    <property type="entry name" value="TMEM234"/>
    <property type="match status" value="1"/>
</dbReference>
<evidence type="ECO:0008006" key="16">
    <source>
        <dbReference type="Google" id="ProtNLM"/>
    </source>
</evidence>
<evidence type="ECO:0000256" key="12">
    <source>
        <dbReference type="RuleBase" id="RU000679"/>
    </source>
</evidence>
<evidence type="ECO:0000256" key="13">
    <source>
        <dbReference type="SAM" id="Phobius"/>
    </source>
</evidence>
<comment type="subcellular location">
    <subcellularLocation>
        <location evidence="1">Membrane</location>
        <topology evidence="1">Multi-pass membrane protein</topology>
    </subcellularLocation>
</comment>
<feature type="transmembrane region" description="Helical" evidence="13">
    <location>
        <begin position="161"/>
        <end position="178"/>
    </location>
</feature>
<dbReference type="PANTHER" id="PTHR28668:SF1">
    <property type="entry name" value="TRANSMEMBRANE PROTEIN 234"/>
    <property type="match status" value="1"/>
</dbReference>
<evidence type="ECO:0000256" key="1">
    <source>
        <dbReference type="ARBA" id="ARBA00004141"/>
    </source>
</evidence>
<dbReference type="Proteomes" id="UP001562425">
    <property type="component" value="Unassembled WGS sequence"/>
</dbReference>
<keyword evidence="6 13" id="KW-1133">Transmembrane helix</keyword>
<keyword evidence="11 12" id="KW-0407">Ion channel</keyword>
<dbReference type="AlphaFoldDB" id="A0ABD1CC33"/>
<dbReference type="PANTHER" id="PTHR28668">
    <property type="entry name" value="TRANSMEMBRANE PROTEIN 234"/>
    <property type="match status" value="1"/>
</dbReference>
<gene>
    <name evidence="14" type="ORF">pipiens_001675</name>
</gene>
<dbReference type="GO" id="GO:0005272">
    <property type="term" value="F:sodium channel activity"/>
    <property type="evidence" value="ECO:0007669"/>
    <property type="project" value="UniProtKB-KW"/>
</dbReference>
<evidence type="ECO:0000313" key="14">
    <source>
        <dbReference type="EMBL" id="KAL1373940.1"/>
    </source>
</evidence>
<evidence type="ECO:0000256" key="10">
    <source>
        <dbReference type="ARBA" id="ARBA00023201"/>
    </source>
</evidence>
<evidence type="ECO:0000256" key="9">
    <source>
        <dbReference type="ARBA" id="ARBA00023136"/>
    </source>
</evidence>
<protein>
    <recommendedName>
        <fullName evidence="16">Transmembrane protein 234</fullName>
    </recommendedName>
</protein>
<feature type="transmembrane region" description="Helical" evidence="13">
    <location>
        <begin position="17"/>
        <end position="37"/>
    </location>
</feature>
<evidence type="ECO:0000256" key="8">
    <source>
        <dbReference type="ARBA" id="ARBA00023065"/>
    </source>
</evidence>
<dbReference type="EMBL" id="JBEHCU010013815">
    <property type="protein sequence ID" value="KAL1373940.1"/>
    <property type="molecule type" value="Genomic_DNA"/>
</dbReference>
<sequence>MLADAAPADSSKPPPDLISLLLIVVVAVFWGATNPFIRRGTLGVNSLQADTRLGQIWLELKFLLSRWQYLLPLALNQAGSVVYVFALQRSELSLVVPAANSLTFVFTAISARMLGEQGGSWKTYTGMGLRIGDLFREYCSHSSIHCINYIGSAQRSRWERLWWVAMLILSMYGCARLIQNIYYRWEHKPVIVSFDEKPTSVLQIPFPAVTICPETKFRPECLNFSALSEKVFEGKTGKDTVNEEE</sequence>
<evidence type="ECO:0000256" key="4">
    <source>
        <dbReference type="ARBA" id="ARBA00022461"/>
    </source>
</evidence>
<keyword evidence="4 12" id="KW-0894">Sodium channel</keyword>
<organism evidence="14 15">
    <name type="scientific">Culex pipiens pipiens</name>
    <name type="common">Northern house mosquito</name>
    <dbReference type="NCBI Taxonomy" id="38569"/>
    <lineage>
        <taxon>Eukaryota</taxon>
        <taxon>Metazoa</taxon>
        <taxon>Ecdysozoa</taxon>
        <taxon>Arthropoda</taxon>
        <taxon>Hexapoda</taxon>
        <taxon>Insecta</taxon>
        <taxon>Pterygota</taxon>
        <taxon>Neoptera</taxon>
        <taxon>Endopterygota</taxon>
        <taxon>Diptera</taxon>
        <taxon>Nematocera</taxon>
        <taxon>Culicoidea</taxon>
        <taxon>Culicidae</taxon>
        <taxon>Culicinae</taxon>
        <taxon>Culicini</taxon>
        <taxon>Culex</taxon>
        <taxon>Culex</taxon>
    </lineage>
</organism>
<comment type="caution">
    <text evidence="14">The sequence shown here is derived from an EMBL/GenBank/DDBJ whole genome shotgun (WGS) entry which is preliminary data.</text>
</comment>
<keyword evidence="9 13" id="KW-0472">Membrane</keyword>
<dbReference type="GO" id="GO:0016020">
    <property type="term" value="C:membrane"/>
    <property type="evidence" value="ECO:0007669"/>
    <property type="project" value="UniProtKB-SubCell"/>
</dbReference>
<evidence type="ECO:0000256" key="7">
    <source>
        <dbReference type="ARBA" id="ARBA00023053"/>
    </source>
</evidence>
<dbReference type="InterPro" id="IPR001873">
    <property type="entry name" value="ENaC"/>
</dbReference>
<keyword evidence="7" id="KW-0915">Sodium</keyword>